<dbReference type="PANTHER" id="PTHR16301:SF20">
    <property type="entry name" value="IMPACT FAMILY MEMBER YIGZ"/>
    <property type="match status" value="1"/>
</dbReference>
<evidence type="ECO:0000313" key="4">
    <source>
        <dbReference type="Proteomes" id="UP000030889"/>
    </source>
</evidence>
<dbReference type="SUPFAM" id="SSF54211">
    <property type="entry name" value="Ribosomal protein S5 domain 2-like"/>
    <property type="match status" value="1"/>
</dbReference>
<dbReference type="InterPro" id="IPR023582">
    <property type="entry name" value="Impact"/>
</dbReference>
<evidence type="ECO:0000256" key="1">
    <source>
        <dbReference type="ARBA" id="ARBA00007665"/>
    </source>
</evidence>
<dbReference type="EMBL" id="JRGF01000006">
    <property type="protein sequence ID" value="KHE42192.1"/>
    <property type="molecule type" value="Genomic_DNA"/>
</dbReference>
<dbReference type="InterPro" id="IPR036956">
    <property type="entry name" value="Impact_N_sf"/>
</dbReference>
<sequence>MADGEDLYRTIDAPAEAQFKERSSKFFAYAYPVSSPEEAMELVEGLRKRYYDATHHCYAYRLGADGGVYRANDDGEPSGTAGRPILGQMLSAGVTDCLIVVVRYFGGTKLGVPGLINAYRESAAGALAAAKIVEKTVDTIFTVAFPYVCMNDVMKTVKEEQPRIVSQHFDNLCTMTLAIRRSRAAALEAKLGNVEGADVKRKG</sequence>
<comment type="caution">
    <text evidence="3">The sequence shown here is derived from an EMBL/GenBank/DDBJ whole genome shotgun (WGS) entry which is preliminary data.</text>
</comment>
<evidence type="ECO:0000313" key="3">
    <source>
        <dbReference type="EMBL" id="KHE42192.1"/>
    </source>
</evidence>
<accession>A0ABR4YJC8</accession>
<dbReference type="Pfam" id="PF01205">
    <property type="entry name" value="Impact_N"/>
    <property type="match status" value="1"/>
</dbReference>
<gene>
    <name evidence="3" type="ORF">LG35_06490</name>
</gene>
<dbReference type="RefSeq" id="WP_035473293.1">
    <property type="nucleotide sequence ID" value="NZ_JRGF01000006.1"/>
</dbReference>
<comment type="similarity">
    <text evidence="1">Belongs to the IMPACT family.</text>
</comment>
<reference evidence="3 4" key="1">
    <citation type="submission" date="2014-09" db="EMBL/GenBank/DDBJ databases">
        <title>Alistipes sp. 627, sp. nov., a novel member of the family Rikenellaceae isolated from human faeces.</title>
        <authorList>
            <person name="Shkoporov A.N."/>
            <person name="Chaplin A.V."/>
            <person name="Motuzova O.V."/>
            <person name="Kafarskaia L.I."/>
            <person name="Khokhlova E.V."/>
            <person name="Efimov B.A."/>
        </authorList>
    </citation>
    <scope>NUCLEOTIDE SEQUENCE [LARGE SCALE GENOMIC DNA]</scope>
    <source>
        <strain evidence="3 4">627</strain>
    </source>
</reference>
<protein>
    <submittedName>
        <fullName evidence="3">Xaa-Pro dipeptidase</fullName>
    </submittedName>
</protein>
<feature type="domain" description="Impact N-terminal" evidence="2">
    <location>
        <begin position="22"/>
        <end position="127"/>
    </location>
</feature>
<dbReference type="InterPro" id="IPR020568">
    <property type="entry name" value="Ribosomal_Su5_D2-typ_SF"/>
</dbReference>
<dbReference type="PROSITE" id="PS00910">
    <property type="entry name" value="UPF0029"/>
    <property type="match status" value="1"/>
</dbReference>
<name>A0ABR4YJC8_9BACT</name>
<organism evidence="3 4">
    <name type="scientific">Alistipes inops</name>
    <dbReference type="NCBI Taxonomy" id="1501391"/>
    <lineage>
        <taxon>Bacteria</taxon>
        <taxon>Pseudomonadati</taxon>
        <taxon>Bacteroidota</taxon>
        <taxon>Bacteroidia</taxon>
        <taxon>Bacteroidales</taxon>
        <taxon>Rikenellaceae</taxon>
        <taxon>Alistipes</taxon>
    </lineage>
</organism>
<dbReference type="PANTHER" id="PTHR16301">
    <property type="entry name" value="IMPACT-RELATED"/>
    <property type="match status" value="1"/>
</dbReference>
<proteinExistence type="inferred from homology"/>
<dbReference type="Gene3D" id="3.30.230.30">
    <property type="entry name" value="Impact, N-terminal domain"/>
    <property type="match status" value="1"/>
</dbReference>
<evidence type="ECO:0000259" key="2">
    <source>
        <dbReference type="Pfam" id="PF01205"/>
    </source>
</evidence>
<dbReference type="Proteomes" id="UP000030889">
    <property type="component" value="Unassembled WGS sequence"/>
</dbReference>
<keyword evidence="4" id="KW-1185">Reference proteome</keyword>
<dbReference type="InterPro" id="IPR020569">
    <property type="entry name" value="UPF0029_Impact_CS"/>
</dbReference>
<dbReference type="InterPro" id="IPR001498">
    <property type="entry name" value="Impact_N"/>
</dbReference>